<proteinExistence type="predicted"/>
<evidence type="ECO:0000313" key="2">
    <source>
        <dbReference type="Proteomes" id="UP000244446"/>
    </source>
</evidence>
<sequence length="60" mass="6473">MFALAKGMGEDFPAGITELIANRGECRLGTGKDAKMFFMGSKRMNTCNLLTSLPSMSVQP</sequence>
<keyword evidence="2" id="KW-1185">Reference proteome</keyword>
<evidence type="ECO:0000313" key="1">
    <source>
        <dbReference type="EMBL" id="PVA09389.1"/>
    </source>
</evidence>
<dbReference type="EMBL" id="QCYH01000008">
    <property type="protein sequence ID" value="PVA09389.1"/>
    <property type="molecule type" value="Genomic_DNA"/>
</dbReference>
<name>A0A2T7G4P9_9RHOB</name>
<reference evidence="1 2" key="1">
    <citation type="submission" date="2018-04" db="EMBL/GenBank/DDBJ databases">
        <title>Pelagivirga bohaiensis gen. nov., sp. nov., a bacterium isolated from the Bohai Sea.</title>
        <authorList>
            <person name="Ji X."/>
        </authorList>
    </citation>
    <scope>NUCLEOTIDE SEQUENCE [LARGE SCALE GENOMIC DNA]</scope>
    <source>
        <strain evidence="1 2">BH-SD19</strain>
    </source>
</reference>
<accession>A0A2T7G4P9</accession>
<gene>
    <name evidence="1" type="ORF">DC366_13405</name>
</gene>
<dbReference type="Proteomes" id="UP000244446">
    <property type="component" value="Unassembled WGS sequence"/>
</dbReference>
<dbReference type="AlphaFoldDB" id="A0A2T7G4P9"/>
<organism evidence="1 2">
    <name type="scientific">Pelagivirga sediminicola</name>
    <dbReference type="NCBI Taxonomy" id="2170575"/>
    <lineage>
        <taxon>Bacteria</taxon>
        <taxon>Pseudomonadati</taxon>
        <taxon>Pseudomonadota</taxon>
        <taxon>Alphaproteobacteria</taxon>
        <taxon>Rhodobacterales</taxon>
        <taxon>Paracoccaceae</taxon>
        <taxon>Pelagivirga</taxon>
    </lineage>
</organism>
<comment type="caution">
    <text evidence="1">The sequence shown here is derived from an EMBL/GenBank/DDBJ whole genome shotgun (WGS) entry which is preliminary data.</text>
</comment>
<protein>
    <submittedName>
        <fullName evidence="1">Uncharacterized protein</fullName>
    </submittedName>
</protein>